<dbReference type="EMBL" id="CAKKNE010000002">
    <property type="protein sequence ID" value="CAH0367528.1"/>
    <property type="molecule type" value="Genomic_DNA"/>
</dbReference>
<name>A0A8J2S9K0_9STRA</name>
<keyword evidence="3" id="KW-0560">Oxidoreductase</keyword>
<dbReference type="OrthoDB" id="1069523at2759"/>
<evidence type="ECO:0000256" key="5">
    <source>
        <dbReference type="PIRSR" id="PIRSR604294-1"/>
    </source>
</evidence>
<keyword evidence="6" id="KW-0732">Signal</keyword>
<dbReference type="GO" id="GO:0010436">
    <property type="term" value="F:carotenoid dioxygenase activity"/>
    <property type="evidence" value="ECO:0007669"/>
    <property type="project" value="TreeGrafter"/>
</dbReference>
<dbReference type="PANTHER" id="PTHR10543:SF89">
    <property type="entry name" value="CAROTENOID 9,10(9',10')-CLEAVAGE DIOXYGENASE 1"/>
    <property type="match status" value="1"/>
</dbReference>
<dbReference type="Pfam" id="PF03055">
    <property type="entry name" value="RPE65"/>
    <property type="match status" value="1"/>
</dbReference>
<keyword evidence="4 5" id="KW-0408">Iron</keyword>
<evidence type="ECO:0000256" key="2">
    <source>
        <dbReference type="ARBA" id="ARBA00022723"/>
    </source>
</evidence>
<comment type="cofactor">
    <cofactor evidence="5">
        <name>Fe(2+)</name>
        <dbReference type="ChEBI" id="CHEBI:29033"/>
    </cofactor>
    <text evidence="5">Binds 1 Fe(2+) ion per subunit.</text>
</comment>
<organism evidence="7 8">
    <name type="scientific">Pelagomonas calceolata</name>
    <dbReference type="NCBI Taxonomy" id="35677"/>
    <lineage>
        <taxon>Eukaryota</taxon>
        <taxon>Sar</taxon>
        <taxon>Stramenopiles</taxon>
        <taxon>Ochrophyta</taxon>
        <taxon>Pelagophyceae</taxon>
        <taxon>Pelagomonadales</taxon>
        <taxon>Pelagomonadaceae</taxon>
        <taxon>Pelagomonas</taxon>
    </lineage>
</organism>
<gene>
    <name evidence="7" type="ORF">PECAL_2P05530</name>
</gene>
<feature type="chain" id="PRO_5035233253" description="Dioxygenase" evidence="6">
    <location>
        <begin position="21"/>
        <end position="561"/>
    </location>
</feature>
<keyword evidence="8" id="KW-1185">Reference proteome</keyword>
<feature type="binding site" evidence="5">
    <location>
        <position position="367"/>
    </location>
    <ligand>
        <name>Fe cation</name>
        <dbReference type="ChEBI" id="CHEBI:24875"/>
        <note>catalytic</note>
    </ligand>
</feature>
<dbReference type="GO" id="GO:0046872">
    <property type="term" value="F:metal ion binding"/>
    <property type="evidence" value="ECO:0007669"/>
    <property type="project" value="UniProtKB-KW"/>
</dbReference>
<evidence type="ECO:0008006" key="9">
    <source>
        <dbReference type="Google" id="ProtNLM"/>
    </source>
</evidence>
<evidence type="ECO:0000256" key="6">
    <source>
        <dbReference type="SAM" id="SignalP"/>
    </source>
</evidence>
<sequence length="561" mass="60985">MRCALFLLVHAQALRCRTHAARGMARRAASVDIDAANNKAAAVDLDAANAKAKRVWAEVAVAAPELAPDTRPFGDGAAPAGLKGTWYVNGLASCRVGDRLVHPFEAHGFVKAFTFDGKGGATLTTRFVETPCQQLESRLRRPLVRGAMSNVADFDKFPDHLLNAASPSTRSVAQLAVRSWAGRLFAGTDNAPWYGLDATTLETLGVETMGGALAGANPLAHTRRDARRNRLIAAAAAFDAFGDTTTTTFWEFDEHGNEVKKVEDIDRSFVVHDYAITDEHYVLPISPIAFDLDNIPDFAVRVRRPMRPSICVAATRHSPPDPAQLGRAPATDLFAFDATQHGALKLVSRTGGATIKVDLGAFACVFHMGPCWLEDGKLIAHVLLFERYGSLGNAMGFDVRSQAFDPIPWSRSNGGPTLRRIVADAATGELLEMTRLSDLKLDMPTFHPLRDGLPNRAVFGTAGVRPDGWFPFNALAKYDLIANKEEVWQTNDDSVVSEPYYVPRSDADDGEGWVLSLVTDTARDATELLVFDAARFCDGPVWTATVGGLWPWNVHTTFVPE</sequence>
<evidence type="ECO:0000313" key="7">
    <source>
        <dbReference type="EMBL" id="CAH0367528.1"/>
    </source>
</evidence>
<dbReference type="PANTHER" id="PTHR10543">
    <property type="entry name" value="BETA-CAROTENE DIOXYGENASE"/>
    <property type="match status" value="1"/>
</dbReference>
<keyword evidence="2 5" id="KW-0479">Metal-binding</keyword>
<dbReference type="InterPro" id="IPR004294">
    <property type="entry name" value="Carotenoid_Oase"/>
</dbReference>
<evidence type="ECO:0000256" key="4">
    <source>
        <dbReference type="ARBA" id="ARBA00023004"/>
    </source>
</evidence>
<reference evidence="7" key="1">
    <citation type="submission" date="2021-11" db="EMBL/GenBank/DDBJ databases">
        <authorList>
            <consortium name="Genoscope - CEA"/>
            <person name="William W."/>
        </authorList>
    </citation>
    <scope>NUCLEOTIDE SEQUENCE</scope>
</reference>
<evidence type="ECO:0000256" key="3">
    <source>
        <dbReference type="ARBA" id="ARBA00023002"/>
    </source>
</evidence>
<proteinExistence type="inferred from homology"/>
<comment type="caution">
    <text evidence="7">The sequence shown here is derived from an EMBL/GenBank/DDBJ whole genome shotgun (WGS) entry which is preliminary data.</text>
</comment>
<protein>
    <recommendedName>
        <fullName evidence="9">Dioxygenase</fullName>
    </recommendedName>
</protein>
<dbReference type="AlphaFoldDB" id="A0A8J2S9K0"/>
<comment type="similarity">
    <text evidence="1">Belongs to the carotenoid oxygenase family.</text>
</comment>
<accession>A0A8J2S9K0</accession>
<feature type="signal peptide" evidence="6">
    <location>
        <begin position="1"/>
        <end position="20"/>
    </location>
</feature>
<dbReference type="Proteomes" id="UP000789595">
    <property type="component" value="Unassembled WGS sequence"/>
</dbReference>
<evidence type="ECO:0000313" key="8">
    <source>
        <dbReference type="Proteomes" id="UP000789595"/>
    </source>
</evidence>
<evidence type="ECO:0000256" key="1">
    <source>
        <dbReference type="ARBA" id="ARBA00006787"/>
    </source>
</evidence>
<feature type="binding site" evidence="5">
    <location>
        <position position="555"/>
    </location>
    <ligand>
        <name>Fe cation</name>
        <dbReference type="ChEBI" id="CHEBI:24875"/>
        <note>catalytic</note>
    </ligand>
</feature>
<dbReference type="GO" id="GO:0016121">
    <property type="term" value="P:carotene catabolic process"/>
    <property type="evidence" value="ECO:0007669"/>
    <property type="project" value="TreeGrafter"/>
</dbReference>
<feature type="binding site" evidence="5">
    <location>
        <position position="221"/>
    </location>
    <ligand>
        <name>Fe cation</name>
        <dbReference type="ChEBI" id="CHEBI:24875"/>
        <note>catalytic</note>
    </ligand>
</feature>
<feature type="binding site" evidence="5">
    <location>
        <position position="272"/>
    </location>
    <ligand>
        <name>Fe cation</name>
        <dbReference type="ChEBI" id="CHEBI:24875"/>
        <note>catalytic</note>
    </ligand>
</feature>